<dbReference type="InterPro" id="IPR004879">
    <property type="entry name" value="Ssp411-like_TRX"/>
</dbReference>
<dbReference type="PIRSF" id="PIRSF006402">
    <property type="entry name" value="UCP006402_thioredoxin"/>
    <property type="match status" value="1"/>
</dbReference>
<accession>A0A318KC30</accession>
<dbReference type="Gene3D" id="3.40.30.10">
    <property type="entry name" value="Glutaredoxin"/>
    <property type="match status" value="1"/>
</dbReference>
<proteinExistence type="predicted"/>
<gene>
    <name evidence="2" type="ORF">DFR70_102405</name>
</gene>
<evidence type="ECO:0000313" key="2">
    <source>
        <dbReference type="EMBL" id="PXX68720.1"/>
    </source>
</evidence>
<name>A0A318KC30_9NOCA</name>
<dbReference type="Pfam" id="PF03190">
    <property type="entry name" value="Thioredox_DsbH"/>
    <property type="match status" value="1"/>
</dbReference>
<dbReference type="CDD" id="cd02955">
    <property type="entry name" value="SSP411"/>
    <property type="match status" value="1"/>
</dbReference>
<organism evidence="2 3">
    <name type="scientific">Nocardia tenerifensis</name>
    <dbReference type="NCBI Taxonomy" id="228006"/>
    <lineage>
        <taxon>Bacteria</taxon>
        <taxon>Bacillati</taxon>
        <taxon>Actinomycetota</taxon>
        <taxon>Actinomycetes</taxon>
        <taxon>Mycobacteriales</taxon>
        <taxon>Nocardiaceae</taxon>
        <taxon>Nocardia</taxon>
    </lineage>
</organism>
<keyword evidence="3" id="KW-1185">Reference proteome</keyword>
<dbReference type="InterPro" id="IPR008928">
    <property type="entry name" value="6-hairpin_glycosidase_sf"/>
</dbReference>
<comment type="caution">
    <text evidence="2">The sequence shown here is derived from an EMBL/GenBank/DDBJ whole genome shotgun (WGS) entry which is preliminary data.</text>
</comment>
<dbReference type="InterPro" id="IPR024705">
    <property type="entry name" value="Ssp411"/>
</dbReference>
<dbReference type="AlphaFoldDB" id="A0A318KC30"/>
<dbReference type="SUPFAM" id="SSF48208">
    <property type="entry name" value="Six-hairpin glycosidases"/>
    <property type="match status" value="1"/>
</dbReference>
<sequence>MNRLGNATSPYLRQHADNPVHWWEWSAEALAEAAERDVPILLSVGYASCHWCHVMAHESFEDGGTAALMNENFVCVKVDREERPDLDAVYMNATVAMTGQGGWPMTCFLTPEGEPFYCGTYYPKLPRGGMPSFTQLLTAITETWQQRRDEVNKASAQVAEALQAQAAGLPDSDLRITAELLDHAVAAVLRDEDPEHAGFGGAPKFPPSALLEGLLRSWERGGDPAVLAAVNRTAEAMARGGIYDQLRGGFARYSVDSAWLIPHFEKMLYDNAQLLRAYGHLARRAPAGSLADRVTRETVRFLLDDLGTEHGGFASALDADTHLEPGKPGVEGATYVWTPAELVGELGPIDGAWAAEFFGVTTGGNFEQGTSVFTRYTDPAPADGDRLERITAALREARDARPQPDRDDKVVTAWNGMAITALAEAGTALGVHDWVAAAVRCARFLLSEHVIDGRVRRASLNGTAGTSPGVLEDYAWLVTGLLALHQATGELDWLIEAQRLLDTAIQHFADPDNAGSWFDTADDAETLVARPRDPIDGATPAGASALAEALFTAAAASEPDRAVPYFALAEQTLQRGAVVLARAPRSAGQWLTVAEAAVRGPLQIAISTESPSESSELLATARASAPGGSLILAAPPNSVPLLADRPLVQGQPAAYVCRGTVCDLPVTTAAELRAALEQG</sequence>
<dbReference type="GO" id="GO:0005975">
    <property type="term" value="P:carbohydrate metabolic process"/>
    <property type="evidence" value="ECO:0007669"/>
    <property type="project" value="InterPro"/>
</dbReference>
<protein>
    <recommendedName>
        <fullName evidence="1">Spermatogenesis-associated protein 20-like TRX domain-containing protein</fullName>
    </recommendedName>
</protein>
<reference evidence="2 3" key="1">
    <citation type="submission" date="2018-05" db="EMBL/GenBank/DDBJ databases">
        <title>Genomic Encyclopedia of Type Strains, Phase IV (KMG-IV): sequencing the most valuable type-strain genomes for metagenomic binning, comparative biology and taxonomic classification.</title>
        <authorList>
            <person name="Goeker M."/>
        </authorList>
    </citation>
    <scope>NUCLEOTIDE SEQUENCE [LARGE SCALE GENOMIC DNA]</scope>
    <source>
        <strain evidence="2 3">DSM 44704</strain>
    </source>
</reference>
<dbReference type="SUPFAM" id="SSF52833">
    <property type="entry name" value="Thioredoxin-like"/>
    <property type="match status" value="1"/>
</dbReference>
<evidence type="ECO:0000313" key="3">
    <source>
        <dbReference type="Proteomes" id="UP000247569"/>
    </source>
</evidence>
<dbReference type="OrthoDB" id="9762614at2"/>
<dbReference type="PANTHER" id="PTHR42899:SF1">
    <property type="entry name" value="SPERMATOGENESIS-ASSOCIATED PROTEIN 20"/>
    <property type="match status" value="1"/>
</dbReference>
<dbReference type="RefSeq" id="WP_040738686.1">
    <property type="nucleotide sequence ID" value="NZ_QJKF01000002.1"/>
</dbReference>
<dbReference type="InterPro" id="IPR036249">
    <property type="entry name" value="Thioredoxin-like_sf"/>
</dbReference>
<evidence type="ECO:0000259" key="1">
    <source>
        <dbReference type="Pfam" id="PF03190"/>
    </source>
</evidence>
<dbReference type="PANTHER" id="PTHR42899">
    <property type="entry name" value="SPERMATOGENESIS-ASSOCIATED PROTEIN 20"/>
    <property type="match status" value="1"/>
</dbReference>
<feature type="domain" description="Spermatogenesis-associated protein 20-like TRX" evidence="1">
    <location>
        <begin position="2"/>
        <end position="163"/>
    </location>
</feature>
<dbReference type="EMBL" id="QJKF01000002">
    <property type="protein sequence ID" value="PXX68720.1"/>
    <property type="molecule type" value="Genomic_DNA"/>
</dbReference>
<dbReference type="Proteomes" id="UP000247569">
    <property type="component" value="Unassembled WGS sequence"/>
</dbReference>